<keyword evidence="2" id="KW-0808">Transferase</keyword>
<gene>
    <name evidence="2" type="ORF">Pth03_61640</name>
</gene>
<dbReference type="Proteomes" id="UP000605992">
    <property type="component" value="Unassembled WGS sequence"/>
</dbReference>
<sequence>MDDNGMEAYFDGRAAGYGDLDWHVTYAERLVEFAGLTPGMRVLDAATGTGLAALAAGRVVGPSGHVVGADVSAGMLREAARLLDASGLSNVTFVKSDVTALDEFEADSFDAVLCCAGMLYLPADRALAAWHRILRPGGVVGFSAMREGHPFAARLFRECAADVGLTLADPMAEVGSEERARDTLTRTGFTFERAVQGVLALQPRSGRELWRSHAASPHYPQVASLGPAERDAFESSFVARFDDALGRPDLFDLPVIYVYARKP</sequence>
<feature type="domain" description="Methyltransferase" evidence="1">
    <location>
        <begin position="42"/>
        <end position="138"/>
    </location>
</feature>
<evidence type="ECO:0000259" key="1">
    <source>
        <dbReference type="Pfam" id="PF13649"/>
    </source>
</evidence>
<name>A0A8J3V831_9ACTN</name>
<dbReference type="EMBL" id="BOOR01000055">
    <property type="protein sequence ID" value="GII57775.1"/>
    <property type="molecule type" value="Genomic_DNA"/>
</dbReference>
<dbReference type="PANTHER" id="PTHR43591">
    <property type="entry name" value="METHYLTRANSFERASE"/>
    <property type="match status" value="1"/>
</dbReference>
<keyword evidence="2" id="KW-0489">Methyltransferase</keyword>
<dbReference type="CDD" id="cd02440">
    <property type="entry name" value="AdoMet_MTases"/>
    <property type="match status" value="1"/>
</dbReference>
<accession>A0A8J3V831</accession>
<evidence type="ECO:0000313" key="2">
    <source>
        <dbReference type="EMBL" id="GII57775.1"/>
    </source>
</evidence>
<dbReference type="PANTHER" id="PTHR43591:SF99">
    <property type="entry name" value="OS06G0646000 PROTEIN"/>
    <property type="match status" value="1"/>
</dbReference>
<dbReference type="SUPFAM" id="SSF53335">
    <property type="entry name" value="S-adenosyl-L-methionine-dependent methyltransferases"/>
    <property type="match status" value="1"/>
</dbReference>
<keyword evidence="3" id="KW-1185">Reference proteome</keyword>
<dbReference type="AlphaFoldDB" id="A0A8J3V831"/>
<dbReference type="Gene3D" id="3.40.50.150">
    <property type="entry name" value="Vaccinia Virus protein VP39"/>
    <property type="match status" value="1"/>
</dbReference>
<dbReference type="RefSeq" id="WP_203947883.1">
    <property type="nucleotide sequence ID" value="NZ_BOOR01000055.1"/>
</dbReference>
<evidence type="ECO:0000313" key="3">
    <source>
        <dbReference type="Proteomes" id="UP000605992"/>
    </source>
</evidence>
<proteinExistence type="predicted"/>
<dbReference type="InterPro" id="IPR029063">
    <property type="entry name" value="SAM-dependent_MTases_sf"/>
</dbReference>
<dbReference type="GO" id="GO:0008168">
    <property type="term" value="F:methyltransferase activity"/>
    <property type="evidence" value="ECO:0007669"/>
    <property type="project" value="UniProtKB-KW"/>
</dbReference>
<protein>
    <submittedName>
        <fullName evidence="2">Methyltransferase</fullName>
    </submittedName>
</protein>
<comment type="caution">
    <text evidence="2">The sequence shown here is derived from an EMBL/GenBank/DDBJ whole genome shotgun (WGS) entry which is preliminary data.</text>
</comment>
<dbReference type="Pfam" id="PF13649">
    <property type="entry name" value="Methyltransf_25"/>
    <property type="match status" value="1"/>
</dbReference>
<organism evidence="2 3">
    <name type="scientific">Planotetraspora thailandica</name>
    <dbReference type="NCBI Taxonomy" id="487172"/>
    <lineage>
        <taxon>Bacteria</taxon>
        <taxon>Bacillati</taxon>
        <taxon>Actinomycetota</taxon>
        <taxon>Actinomycetes</taxon>
        <taxon>Streptosporangiales</taxon>
        <taxon>Streptosporangiaceae</taxon>
        <taxon>Planotetraspora</taxon>
    </lineage>
</organism>
<dbReference type="InterPro" id="IPR041698">
    <property type="entry name" value="Methyltransf_25"/>
</dbReference>
<reference evidence="2" key="1">
    <citation type="submission" date="2021-01" db="EMBL/GenBank/DDBJ databases">
        <title>Whole genome shotgun sequence of Planotetraspora thailandica NBRC 104271.</title>
        <authorList>
            <person name="Komaki H."/>
            <person name="Tamura T."/>
        </authorList>
    </citation>
    <scope>NUCLEOTIDE SEQUENCE</scope>
    <source>
        <strain evidence="2">NBRC 104271</strain>
    </source>
</reference>
<dbReference type="GO" id="GO:0032259">
    <property type="term" value="P:methylation"/>
    <property type="evidence" value="ECO:0007669"/>
    <property type="project" value="UniProtKB-KW"/>
</dbReference>